<evidence type="ECO:0000256" key="1">
    <source>
        <dbReference type="SAM" id="Coils"/>
    </source>
</evidence>
<dbReference type="EMBL" id="CP015600">
    <property type="protein sequence ID" value="ANF84602.1"/>
    <property type="molecule type" value="Genomic_DNA"/>
</dbReference>
<keyword evidence="2" id="KW-0472">Membrane</keyword>
<feature type="transmembrane region" description="Helical" evidence="2">
    <location>
        <begin position="56"/>
        <end position="74"/>
    </location>
</feature>
<keyword evidence="2" id="KW-0812">Transmembrane</keyword>
<keyword evidence="1" id="KW-0175">Coiled coil</keyword>
<dbReference type="KEGG" id="panr:A7J50_1163"/>
<evidence type="ECO:0000313" key="4">
    <source>
        <dbReference type="Proteomes" id="UP000077829"/>
    </source>
</evidence>
<organism evidence="3 4">
    <name type="scientific">Pseudomonas antarctica</name>
    <dbReference type="NCBI Taxonomy" id="219572"/>
    <lineage>
        <taxon>Bacteria</taxon>
        <taxon>Pseudomonadati</taxon>
        <taxon>Pseudomonadota</taxon>
        <taxon>Gammaproteobacteria</taxon>
        <taxon>Pseudomonadales</taxon>
        <taxon>Pseudomonadaceae</taxon>
        <taxon>Pseudomonas</taxon>
    </lineage>
</organism>
<dbReference type="AlphaFoldDB" id="A0A172YWY7"/>
<accession>A0A172YWY7</accession>
<keyword evidence="2" id="KW-1133">Transmembrane helix</keyword>
<name>A0A172YWY7_9PSED</name>
<protein>
    <submittedName>
        <fullName evidence="3">Uncharacterized protein</fullName>
    </submittedName>
</protein>
<evidence type="ECO:0000313" key="3">
    <source>
        <dbReference type="EMBL" id="ANF84602.1"/>
    </source>
</evidence>
<gene>
    <name evidence="3" type="ORF">A7J50_1163</name>
</gene>
<proteinExistence type="predicted"/>
<dbReference type="Proteomes" id="UP000077829">
    <property type="component" value="Chromosome"/>
</dbReference>
<feature type="coiled-coil region" evidence="1">
    <location>
        <begin position="169"/>
        <end position="196"/>
    </location>
</feature>
<evidence type="ECO:0000256" key="2">
    <source>
        <dbReference type="SAM" id="Phobius"/>
    </source>
</evidence>
<reference evidence="3 4" key="1">
    <citation type="submission" date="2016-05" db="EMBL/GenBank/DDBJ databases">
        <title>Complete genome sequence of Pseudomonas antarctica PAMC 27494.</title>
        <authorList>
            <person name="Lee J."/>
        </authorList>
    </citation>
    <scope>NUCLEOTIDE SEQUENCE [LARGE SCALE GENOMIC DNA]</scope>
    <source>
        <strain evidence="3 4">PAMC 27494</strain>
    </source>
</reference>
<dbReference type="PATRIC" id="fig|219572.3.peg.1183"/>
<dbReference type="RefSeq" id="WP_064450941.1">
    <property type="nucleotide sequence ID" value="NZ_CP015600.1"/>
</dbReference>
<sequence length="284" mass="31622">MDEKASFKKTTRRSGGFLTWQNIRDLSLLLLFIAIAYRLAVTNMTIDLSGFGFTDLLSLILAISAIVLSAAFYFKADESSKSFYNNSYEFTKNISELLGRIEERFGAQLVSINKGYDDLNSKLNSSPEYLAWMSKSQDEEIETIKRVEGEYQTIIEGLMEKAKLDDAQKANMSAQMTKLKSEADHAKSELSKLVESSVVKENVWSGVSEKLFDFLSGFVGEKFGGQHKTISYSAIADRFNALASQGFVPGWVIGEMYSIGFIRGGALTLEGAEVLSRFISRFAN</sequence>